<organism evidence="1 2">
    <name type="scientific">Fusarium decemcellulare</name>
    <dbReference type="NCBI Taxonomy" id="57161"/>
    <lineage>
        <taxon>Eukaryota</taxon>
        <taxon>Fungi</taxon>
        <taxon>Dikarya</taxon>
        <taxon>Ascomycota</taxon>
        <taxon>Pezizomycotina</taxon>
        <taxon>Sordariomycetes</taxon>
        <taxon>Hypocreomycetidae</taxon>
        <taxon>Hypocreales</taxon>
        <taxon>Nectriaceae</taxon>
        <taxon>Fusarium</taxon>
        <taxon>Fusarium decemcellulare species complex</taxon>
    </lineage>
</organism>
<dbReference type="EMBL" id="JANRMS010001209">
    <property type="protein sequence ID" value="KAJ3530113.1"/>
    <property type="molecule type" value="Genomic_DNA"/>
</dbReference>
<evidence type="ECO:0000313" key="1">
    <source>
        <dbReference type="EMBL" id="KAJ3530113.1"/>
    </source>
</evidence>
<gene>
    <name evidence="1" type="ORF">NM208_g9470</name>
</gene>
<name>A0ACC1S1K6_9HYPO</name>
<dbReference type="Proteomes" id="UP001148629">
    <property type="component" value="Unassembled WGS sequence"/>
</dbReference>
<sequence length="402" mass="46800">MGISRNKRRERREEKRQQKERDLEFQQKMVNEVEEAEEQLEEAIRQGQEPPKLDVFNSGVHFKIYSVDHRDYFWDLEPELLGPPAVEFHDRYIPSDQIDDGAGECIGHIQFFSGSGPFLAPFSPPKHAALEGQLLETQCGTYDIEVRFISNDYLFMTVPREVILEAMDELPPPNNRRPKSAPEFFTFACINEEGEKARERYKISRENTENERQRNQRAREAHQAADDDDEDENKWLPQKQNRQMEEYNARDEAEMIELEVLQAKERLQEALQQGQQPPEISVAQMWNLYSVEYVEYFWYPNLGFWRLPSIALSRCGDDPSPDDEVDGHIFFNYTDGCCIPPFSPPKRATLERKVVNACFGIKIQFISDEYVIVTVPRENVFMSSSRPPPLAPATFTFMGKRG</sequence>
<proteinExistence type="predicted"/>
<protein>
    <submittedName>
        <fullName evidence="1">Uncharacterized protein</fullName>
    </submittedName>
</protein>
<reference evidence="1" key="1">
    <citation type="submission" date="2022-08" db="EMBL/GenBank/DDBJ databases">
        <title>Genome Sequence of Fusarium decemcellulare.</title>
        <authorList>
            <person name="Buettner E."/>
        </authorList>
    </citation>
    <scope>NUCLEOTIDE SEQUENCE</scope>
    <source>
        <strain evidence="1">Babe19</strain>
    </source>
</reference>
<evidence type="ECO:0000313" key="2">
    <source>
        <dbReference type="Proteomes" id="UP001148629"/>
    </source>
</evidence>
<accession>A0ACC1S1K6</accession>
<comment type="caution">
    <text evidence="1">The sequence shown here is derived from an EMBL/GenBank/DDBJ whole genome shotgun (WGS) entry which is preliminary data.</text>
</comment>
<keyword evidence="2" id="KW-1185">Reference proteome</keyword>